<protein>
    <recommendedName>
        <fullName evidence="3">DUF2188 domain-containing protein</fullName>
    </recommendedName>
</protein>
<sequence length="74" mass="8082">MKLGKKRRYDIVREGATWTVGVGGPSLRGYLSQDAAIAAAREAARQAHAMGQEIQIFLWNGAEPIEDASDQPQK</sequence>
<accession>A0ABQ5WAX7</accession>
<organism evidence="1 2">
    <name type="scientific">Devosia nitrariae</name>
    <dbReference type="NCBI Taxonomy" id="2071872"/>
    <lineage>
        <taxon>Bacteria</taxon>
        <taxon>Pseudomonadati</taxon>
        <taxon>Pseudomonadota</taxon>
        <taxon>Alphaproteobacteria</taxon>
        <taxon>Hyphomicrobiales</taxon>
        <taxon>Devosiaceae</taxon>
        <taxon>Devosia</taxon>
    </lineage>
</organism>
<comment type="caution">
    <text evidence="1">The sequence shown here is derived from an EMBL/GenBank/DDBJ whole genome shotgun (WGS) entry which is preliminary data.</text>
</comment>
<evidence type="ECO:0000313" key="2">
    <source>
        <dbReference type="Proteomes" id="UP001156691"/>
    </source>
</evidence>
<dbReference type="Proteomes" id="UP001156691">
    <property type="component" value="Unassembled WGS sequence"/>
</dbReference>
<evidence type="ECO:0000313" key="1">
    <source>
        <dbReference type="EMBL" id="GLQ57090.1"/>
    </source>
</evidence>
<gene>
    <name evidence="1" type="ORF">GCM10010862_43490</name>
</gene>
<dbReference type="EMBL" id="BSNS01000022">
    <property type="protein sequence ID" value="GLQ57090.1"/>
    <property type="molecule type" value="Genomic_DNA"/>
</dbReference>
<reference evidence="2" key="1">
    <citation type="journal article" date="2019" name="Int. J. Syst. Evol. Microbiol.">
        <title>The Global Catalogue of Microorganisms (GCM) 10K type strain sequencing project: providing services to taxonomists for standard genome sequencing and annotation.</title>
        <authorList>
            <consortium name="The Broad Institute Genomics Platform"/>
            <consortium name="The Broad Institute Genome Sequencing Center for Infectious Disease"/>
            <person name="Wu L."/>
            <person name="Ma J."/>
        </authorList>
    </citation>
    <scope>NUCLEOTIDE SEQUENCE [LARGE SCALE GENOMIC DNA]</scope>
    <source>
        <strain evidence="2">NBRC 112416</strain>
    </source>
</reference>
<proteinExistence type="predicted"/>
<name>A0ABQ5WAX7_9HYPH</name>
<evidence type="ECO:0008006" key="3">
    <source>
        <dbReference type="Google" id="ProtNLM"/>
    </source>
</evidence>
<keyword evidence="2" id="KW-1185">Reference proteome</keyword>